<dbReference type="STRING" id="413434.SAMN04488132_105232"/>
<dbReference type="AlphaFoldDB" id="A0A1T4PAQ9"/>
<dbReference type="Pfam" id="PF00392">
    <property type="entry name" value="GntR"/>
    <property type="match status" value="1"/>
</dbReference>
<dbReference type="InterPro" id="IPR036388">
    <property type="entry name" value="WH-like_DNA-bd_sf"/>
</dbReference>
<name>A0A1T4PAQ9_9BACT</name>
<dbReference type="RefSeq" id="WP_078831551.1">
    <property type="nucleotide sequence ID" value="NZ_FUWH01000005.1"/>
</dbReference>
<keyword evidence="4" id="KW-0175">Coiled coil</keyword>
<evidence type="ECO:0000313" key="7">
    <source>
        <dbReference type="Proteomes" id="UP000190888"/>
    </source>
</evidence>
<dbReference type="PROSITE" id="PS50949">
    <property type="entry name" value="HTH_GNTR"/>
    <property type="match status" value="1"/>
</dbReference>
<dbReference type="SMART" id="SM00895">
    <property type="entry name" value="FCD"/>
    <property type="match status" value="1"/>
</dbReference>
<proteinExistence type="predicted"/>
<dbReference type="GO" id="GO:0003700">
    <property type="term" value="F:DNA-binding transcription factor activity"/>
    <property type="evidence" value="ECO:0007669"/>
    <property type="project" value="InterPro"/>
</dbReference>
<feature type="domain" description="HTH gntR-type" evidence="5">
    <location>
        <begin position="17"/>
        <end position="85"/>
    </location>
</feature>
<dbReference type="InterPro" id="IPR008920">
    <property type="entry name" value="TF_FadR/GntR_C"/>
</dbReference>
<keyword evidence="3" id="KW-0804">Transcription</keyword>
<evidence type="ECO:0000313" key="6">
    <source>
        <dbReference type="EMBL" id="SJZ88336.1"/>
    </source>
</evidence>
<gene>
    <name evidence="6" type="ORF">SAMN04488132_105232</name>
</gene>
<dbReference type="InterPro" id="IPR000524">
    <property type="entry name" value="Tscrpt_reg_HTH_GntR"/>
</dbReference>
<evidence type="ECO:0000259" key="5">
    <source>
        <dbReference type="PROSITE" id="PS50949"/>
    </source>
</evidence>
<protein>
    <submittedName>
        <fullName evidence="6">Transcriptional regulator, GntR family</fullName>
    </submittedName>
</protein>
<dbReference type="CDD" id="cd07377">
    <property type="entry name" value="WHTH_GntR"/>
    <property type="match status" value="1"/>
</dbReference>
<dbReference type="SUPFAM" id="SSF46785">
    <property type="entry name" value="Winged helix' DNA-binding domain"/>
    <property type="match status" value="1"/>
</dbReference>
<dbReference type="Gene3D" id="1.10.10.10">
    <property type="entry name" value="Winged helix-like DNA-binding domain superfamily/Winged helix DNA-binding domain"/>
    <property type="match status" value="1"/>
</dbReference>
<sequence length="248" mass="28236">MEIVNDVFENIKAIQIESPSDKIIRQLKQLITSGQLKPGDRLPSERLLSERFGVGRSYVREAIMKLEFYGLLKTSPQSGTYVAGYGIKILDSIISDIIKINKDDFGSLIEARYYMEMTSARLAAERRSEDDIRELKAAVNDYNEKIAQGQEGAEEDMLFHIKIAKATKNTAIESMVLILSPDIIRYKIETDVCKRDLETMAMKQHEDILDAIIRQDVKAAELAMATHLDKILRASKQQFMNNKDVLEF</sequence>
<organism evidence="6 7">
    <name type="scientific">Sediminibacterium ginsengisoli</name>
    <dbReference type="NCBI Taxonomy" id="413434"/>
    <lineage>
        <taxon>Bacteria</taxon>
        <taxon>Pseudomonadati</taxon>
        <taxon>Bacteroidota</taxon>
        <taxon>Chitinophagia</taxon>
        <taxon>Chitinophagales</taxon>
        <taxon>Chitinophagaceae</taxon>
        <taxon>Sediminibacterium</taxon>
    </lineage>
</organism>
<feature type="coiled-coil region" evidence="4">
    <location>
        <begin position="125"/>
        <end position="152"/>
    </location>
</feature>
<dbReference type="Proteomes" id="UP000190888">
    <property type="component" value="Unassembled WGS sequence"/>
</dbReference>
<keyword evidence="2" id="KW-0238">DNA-binding</keyword>
<accession>A0A1T4PAQ9</accession>
<dbReference type="EMBL" id="FUWH01000005">
    <property type="protein sequence ID" value="SJZ88336.1"/>
    <property type="molecule type" value="Genomic_DNA"/>
</dbReference>
<keyword evidence="1" id="KW-0805">Transcription regulation</keyword>
<dbReference type="PANTHER" id="PTHR43537">
    <property type="entry name" value="TRANSCRIPTIONAL REGULATOR, GNTR FAMILY"/>
    <property type="match status" value="1"/>
</dbReference>
<dbReference type="PANTHER" id="PTHR43537:SF5">
    <property type="entry name" value="UXU OPERON TRANSCRIPTIONAL REGULATOR"/>
    <property type="match status" value="1"/>
</dbReference>
<dbReference type="InterPro" id="IPR036390">
    <property type="entry name" value="WH_DNA-bd_sf"/>
</dbReference>
<dbReference type="Pfam" id="PF07729">
    <property type="entry name" value="FCD"/>
    <property type="match status" value="1"/>
</dbReference>
<dbReference type="PRINTS" id="PR00035">
    <property type="entry name" value="HTHGNTR"/>
</dbReference>
<dbReference type="SMART" id="SM00345">
    <property type="entry name" value="HTH_GNTR"/>
    <property type="match status" value="1"/>
</dbReference>
<evidence type="ECO:0000256" key="3">
    <source>
        <dbReference type="ARBA" id="ARBA00023163"/>
    </source>
</evidence>
<evidence type="ECO:0000256" key="4">
    <source>
        <dbReference type="SAM" id="Coils"/>
    </source>
</evidence>
<dbReference type="InterPro" id="IPR011711">
    <property type="entry name" value="GntR_C"/>
</dbReference>
<keyword evidence="7" id="KW-1185">Reference proteome</keyword>
<dbReference type="OrthoDB" id="9799482at2"/>
<dbReference type="GO" id="GO:0003677">
    <property type="term" value="F:DNA binding"/>
    <property type="evidence" value="ECO:0007669"/>
    <property type="project" value="UniProtKB-KW"/>
</dbReference>
<evidence type="ECO:0000256" key="2">
    <source>
        <dbReference type="ARBA" id="ARBA00023125"/>
    </source>
</evidence>
<dbReference type="Gene3D" id="1.20.120.530">
    <property type="entry name" value="GntR ligand-binding domain-like"/>
    <property type="match status" value="1"/>
</dbReference>
<reference evidence="6 7" key="1">
    <citation type="submission" date="2017-02" db="EMBL/GenBank/DDBJ databases">
        <authorList>
            <person name="Peterson S.W."/>
        </authorList>
    </citation>
    <scope>NUCLEOTIDE SEQUENCE [LARGE SCALE GENOMIC DNA]</scope>
    <source>
        <strain evidence="6 7">DSM 22335</strain>
    </source>
</reference>
<dbReference type="SUPFAM" id="SSF48008">
    <property type="entry name" value="GntR ligand-binding domain-like"/>
    <property type="match status" value="1"/>
</dbReference>
<evidence type="ECO:0000256" key="1">
    <source>
        <dbReference type="ARBA" id="ARBA00023015"/>
    </source>
</evidence>